<feature type="region of interest" description="Disordered" evidence="1">
    <location>
        <begin position="1"/>
        <end position="73"/>
    </location>
</feature>
<feature type="compositionally biased region" description="Basic residues" evidence="1">
    <location>
        <begin position="24"/>
        <end position="42"/>
    </location>
</feature>
<dbReference type="Proteomes" id="UP000323505">
    <property type="component" value="Unassembled WGS sequence"/>
</dbReference>
<gene>
    <name evidence="2" type="ORF">FXF68_16685</name>
</gene>
<dbReference type="EMBL" id="VSRQ01000003">
    <property type="protein sequence ID" value="TYK49397.1"/>
    <property type="molecule type" value="Genomic_DNA"/>
</dbReference>
<sequence length="73" mass="7803">MTKACRPGPVPRGRGAGVGAGGWRRSRRRPGMRRHGAGRGRAARHDGSHDGSPSSTWVPARVRSNRAVLVNHS</sequence>
<keyword evidence="3" id="KW-1185">Reference proteome</keyword>
<dbReference type="AlphaFoldDB" id="A0A5D3FKN1"/>
<proteinExistence type="predicted"/>
<evidence type="ECO:0000256" key="1">
    <source>
        <dbReference type="SAM" id="MobiDB-lite"/>
    </source>
</evidence>
<evidence type="ECO:0000313" key="2">
    <source>
        <dbReference type="EMBL" id="TYK49397.1"/>
    </source>
</evidence>
<reference evidence="2 3" key="1">
    <citation type="submission" date="2019-08" db="EMBL/GenBank/DDBJ databases">
        <title>Actinomadura sp. nov. CYP1-5 isolated from mountain soil.</title>
        <authorList>
            <person name="Songsumanus A."/>
            <person name="Kuncharoen N."/>
            <person name="Kudo T."/>
            <person name="Yuki M."/>
            <person name="Igarashi Y."/>
            <person name="Tanasupawat S."/>
        </authorList>
    </citation>
    <scope>NUCLEOTIDE SEQUENCE [LARGE SCALE GENOMIC DNA]</scope>
    <source>
        <strain evidence="2 3">CYP1-5</strain>
    </source>
</reference>
<protein>
    <submittedName>
        <fullName evidence="2">Uncharacterized protein</fullName>
    </submittedName>
</protein>
<name>A0A5D3FKN1_9ACTN</name>
<organism evidence="2 3">
    <name type="scientific">Actinomadura decatromicini</name>
    <dbReference type="NCBI Taxonomy" id="2604572"/>
    <lineage>
        <taxon>Bacteria</taxon>
        <taxon>Bacillati</taxon>
        <taxon>Actinomycetota</taxon>
        <taxon>Actinomycetes</taxon>
        <taxon>Streptosporangiales</taxon>
        <taxon>Thermomonosporaceae</taxon>
        <taxon>Actinomadura</taxon>
    </lineage>
</organism>
<accession>A0A5D3FKN1</accession>
<comment type="caution">
    <text evidence="2">The sequence shown here is derived from an EMBL/GenBank/DDBJ whole genome shotgun (WGS) entry which is preliminary data.</text>
</comment>
<evidence type="ECO:0000313" key="3">
    <source>
        <dbReference type="Proteomes" id="UP000323505"/>
    </source>
</evidence>